<evidence type="ECO:0000313" key="3">
    <source>
        <dbReference type="Proteomes" id="UP001163882"/>
    </source>
</evidence>
<evidence type="ECO:0000313" key="2">
    <source>
        <dbReference type="EMBL" id="UYQ73007.1"/>
    </source>
</evidence>
<dbReference type="EMBL" id="CP107716">
    <property type="protein sequence ID" value="UYQ73007.1"/>
    <property type="molecule type" value="Genomic_DNA"/>
</dbReference>
<dbReference type="Pfam" id="PF06698">
    <property type="entry name" value="DUF1192"/>
    <property type="match status" value="1"/>
</dbReference>
<accession>A0ABY6IQW4</accession>
<name>A0ABY6IQW4_9HYPH</name>
<organism evidence="2 3">
    <name type="scientific">Pelagibacterium flavum</name>
    <dbReference type="NCBI Taxonomy" id="2984530"/>
    <lineage>
        <taxon>Bacteria</taxon>
        <taxon>Pseudomonadati</taxon>
        <taxon>Pseudomonadota</taxon>
        <taxon>Alphaproteobacteria</taxon>
        <taxon>Hyphomicrobiales</taxon>
        <taxon>Devosiaceae</taxon>
        <taxon>Pelagibacterium</taxon>
    </lineage>
</organism>
<proteinExistence type="predicted"/>
<dbReference type="RefSeq" id="WP_264226601.1">
    <property type="nucleotide sequence ID" value="NZ_CP107716.1"/>
</dbReference>
<feature type="coiled-coil region" evidence="1">
    <location>
        <begin position="23"/>
        <end position="50"/>
    </location>
</feature>
<gene>
    <name evidence="2" type="ORF">OF122_04360</name>
</gene>
<evidence type="ECO:0000256" key="1">
    <source>
        <dbReference type="SAM" id="Coils"/>
    </source>
</evidence>
<sequence length="60" mass="6783">MEDDVVRRMPVHEVGMPLEALSVDELQDRIEILKAEIARLETAIETKNASRNAADAVFKF</sequence>
<keyword evidence="1" id="KW-0175">Coiled coil</keyword>
<reference evidence="2" key="1">
    <citation type="submission" date="2022-10" db="EMBL/GenBank/DDBJ databases">
        <title>YIM 151497 complete genome.</title>
        <authorList>
            <person name="Chen X."/>
        </authorList>
    </citation>
    <scope>NUCLEOTIDE SEQUENCE</scope>
    <source>
        <strain evidence="2">YIM 151497</strain>
    </source>
</reference>
<keyword evidence="3" id="KW-1185">Reference proteome</keyword>
<dbReference type="Proteomes" id="UP001163882">
    <property type="component" value="Chromosome"/>
</dbReference>
<dbReference type="InterPro" id="IPR009579">
    <property type="entry name" value="DUF1192"/>
</dbReference>
<protein>
    <submittedName>
        <fullName evidence="2">DUF1192 domain-containing protein</fullName>
    </submittedName>
</protein>